<accession>A0A6D2K649</accession>
<sequence>MFGKTNPQVSFSSSHISAAAFALPSFLPNLAVIYLDSRRSCCLRRWIYASKVKQNGLSLQGSGSEILLLKRSCKELLSLVACGQLG</sequence>
<feature type="transmembrane region" description="Helical" evidence="1">
    <location>
        <begin position="16"/>
        <end position="35"/>
    </location>
</feature>
<evidence type="ECO:0000313" key="4">
    <source>
        <dbReference type="EMBL" id="CAA7049702.1"/>
    </source>
</evidence>
<name>A0A6D2K649_9BRAS</name>
<keyword evidence="1" id="KW-0812">Transmembrane</keyword>
<evidence type="ECO:0000313" key="3">
    <source>
        <dbReference type="EMBL" id="CAA7039658.1"/>
    </source>
</evidence>
<dbReference type="EMBL" id="CACVBM020001215">
    <property type="protein sequence ID" value="CAA7039658.1"/>
    <property type="molecule type" value="Genomic_DNA"/>
</dbReference>
<evidence type="ECO:0000313" key="5">
    <source>
        <dbReference type="EMBL" id="CAA7054333.1"/>
    </source>
</evidence>
<dbReference type="Proteomes" id="UP000467841">
    <property type="component" value="Unassembled WGS sequence"/>
</dbReference>
<dbReference type="AlphaFoldDB" id="A0A6D2K649"/>
<keyword evidence="1" id="KW-0472">Membrane</keyword>
<keyword evidence="1" id="KW-1133">Transmembrane helix</keyword>
<evidence type="ECO:0000313" key="6">
    <source>
        <dbReference type="Proteomes" id="UP000467841"/>
    </source>
</evidence>
<protein>
    <submittedName>
        <fullName evidence="4">Uncharacterized protein</fullName>
    </submittedName>
</protein>
<dbReference type="EMBL" id="CACVBM020001185">
    <property type="protein sequence ID" value="CAA7037950.1"/>
    <property type="molecule type" value="Genomic_DNA"/>
</dbReference>
<dbReference type="EMBL" id="CACVBM020001573">
    <property type="protein sequence ID" value="CAA7054333.1"/>
    <property type="molecule type" value="Genomic_DNA"/>
</dbReference>
<keyword evidence="6" id="KW-1185">Reference proteome</keyword>
<evidence type="ECO:0000313" key="2">
    <source>
        <dbReference type="EMBL" id="CAA7037950.1"/>
    </source>
</evidence>
<gene>
    <name evidence="2" type="ORF">MERR_LOCUS25185</name>
    <name evidence="3" type="ORF">MERR_LOCUS26893</name>
    <name evidence="4" type="ORF">MERR_LOCUS36937</name>
    <name evidence="5" type="ORF">MERR_LOCUS41569</name>
</gene>
<proteinExistence type="predicted"/>
<organism evidence="4 6">
    <name type="scientific">Microthlaspi erraticum</name>
    <dbReference type="NCBI Taxonomy" id="1685480"/>
    <lineage>
        <taxon>Eukaryota</taxon>
        <taxon>Viridiplantae</taxon>
        <taxon>Streptophyta</taxon>
        <taxon>Embryophyta</taxon>
        <taxon>Tracheophyta</taxon>
        <taxon>Spermatophyta</taxon>
        <taxon>Magnoliopsida</taxon>
        <taxon>eudicotyledons</taxon>
        <taxon>Gunneridae</taxon>
        <taxon>Pentapetalae</taxon>
        <taxon>rosids</taxon>
        <taxon>malvids</taxon>
        <taxon>Brassicales</taxon>
        <taxon>Brassicaceae</taxon>
        <taxon>Coluteocarpeae</taxon>
        <taxon>Microthlaspi</taxon>
    </lineage>
</organism>
<dbReference type="EMBL" id="CACVBM020001425">
    <property type="protein sequence ID" value="CAA7049702.1"/>
    <property type="molecule type" value="Genomic_DNA"/>
</dbReference>
<evidence type="ECO:0000256" key="1">
    <source>
        <dbReference type="SAM" id="Phobius"/>
    </source>
</evidence>
<reference evidence="4 6" key="1">
    <citation type="submission" date="2020-01" db="EMBL/GenBank/DDBJ databases">
        <authorList>
            <person name="Mishra B."/>
        </authorList>
    </citation>
    <scope>NUCLEOTIDE SEQUENCE [LARGE SCALE GENOMIC DNA]</scope>
</reference>